<evidence type="ECO:0000256" key="4">
    <source>
        <dbReference type="ARBA" id="ARBA00023004"/>
    </source>
</evidence>
<protein>
    <submittedName>
        <fullName evidence="6">TauD/TfdA family dioxygenase</fullName>
    </submittedName>
</protein>
<feature type="domain" description="TauD/TfdA-like" evidence="5">
    <location>
        <begin position="284"/>
        <end position="317"/>
    </location>
</feature>
<keyword evidence="4" id="KW-0408">Iron</keyword>
<dbReference type="Gene3D" id="3.60.130.10">
    <property type="entry name" value="Clavaminate synthase-like"/>
    <property type="match status" value="1"/>
</dbReference>
<keyword evidence="3" id="KW-0560">Oxidoreductase</keyword>
<dbReference type="EMBL" id="JANFNG010000002">
    <property type="protein sequence ID" value="MCQ4080061.1"/>
    <property type="molecule type" value="Genomic_DNA"/>
</dbReference>
<reference evidence="6" key="1">
    <citation type="submission" date="2022-06" db="EMBL/GenBank/DDBJ databases">
        <title>Draft genome sequence of Streptomyces sp. RB6PN25 isolated from peat swamp forest in Thailand.</title>
        <authorList>
            <person name="Duangmal K."/>
            <person name="Klaysubun C."/>
        </authorList>
    </citation>
    <scope>NUCLEOTIDE SEQUENCE</scope>
    <source>
        <strain evidence="6">RB6PN25</strain>
    </source>
</reference>
<evidence type="ECO:0000256" key="3">
    <source>
        <dbReference type="ARBA" id="ARBA00023002"/>
    </source>
</evidence>
<accession>A0ABT1PQW1</accession>
<comment type="similarity">
    <text evidence="1">Belongs to the clavaminate synthase family.</text>
</comment>
<evidence type="ECO:0000259" key="5">
    <source>
        <dbReference type="Pfam" id="PF02668"/>
    </source>
</evidence>
<dbReference type="Pfam" id="PF02668">
    <property type="entry name" value="TauD"/>
    <property type="match status" value="1"/>
</dbReference>
<keyword evidence="2" id="KW-0479">Metal-binding</keyword>
<evidence type="ECO:0000313" key="6">
    <source>
        <dbReference type="EMBL" id="MCQ4080061.1"/>
    </source>
</evidence>
<evidence type="ECO:0000256" key="2">
    <source>
        <dbReference type="ARBA" id="ARBA00022723"/>
    </source>
</evidence>
<dbReference type="GO" id="GO:0051213">
    <property type="term" value="F:dioxygenase activity"/>
    <property type="evidence" value="ECO:0007669"/>
    <property type="project" value="UniProtKB-KW"/>
</dbReference>
<dbReference type="InterPro" id="IPR014503">
    <property type="entry name" value="Clavaminate_syn-like"/>
</dbReference>
<dbReference type="Proteomes" id="UP001057702">
    <property type="component" value="Unassembled WGS sequence"/>
</dbReference>
<comment type="caution">
    <text evidence="6">The sequence shown here is derived from an EMBL/GenBank/DDBJ whole genome shotgun (WGS) entry which is preliminary data.</text>
</comment>
<keyword evidence="6" id="KW-0223">Dioxygenase</keyword>
<organism evidence="6 7">
    <name type="scientific">Streptomyces humicola</name>
    <dbReference type="NCBI Taxonomy" id="2953240"/>
    <lineage>
        <taxon>Bacteria</taxon>
        <taxon>Bacillati</taxon>
        <taxon>Actinomycetota</taxon>
        <taxon>Actinomycetes</taxon>
        <taxon>Kitasatosporales</taxon>
        <taxon>Streptomycetaceae</taxon>
        <taxon>Streptomyces</taxon>
    </lineage>
</organism>
<dbReference type="RefSeq" id="WP_255918922.1">
    <property type="nucleotide sequence ID" value="NZ_JANFNG010000002.1"/>
</dbReference>
<gene>
    <name evidence="6" type="ORF">NGB36_05505</name>
</gene>
<name>A0ABT1PQW1_9ACTN</name>
<evidence type="ECO:0000313" key="7">
    <source>
        <dbReference type="Proteomes" id="UP001057702"/>
    </source>
</evidence>
<proteinExistence type="inferred from homology"/>
<keyword evidence="7" id="KW-1185">Reference proteome</keyword>
<dbReference type="InterPro" id="IPR042098">
    <property type="entry name" value="TauD-like_sf"/>
</dbReference>
<evidence type="ECO:0000256" key="1">
    <source>
        <dbReference type="ARBA" id="ARBA00008425"/>
    </source>
</evidence>
<dbReference type="InterPro" id="IPR003819">
    <property type="entry name" value="TauD/TfdA-like"/>
</dbReference>
<sequence length="324" mass="36071">MLDVLGGSVCVADDAREAISEEFCAQTATAHSVSDSHARTFAETGAKHLRNHLPAAVLERFFEWRGDPSPWLTVSNLPQPRHWIPTPVDGFCDERDLTVPNLVQFGMLHLLGLLPVAYRWENDGRLMRNVAPRPGSGGTLTSWGYSAPLDWHTDDSVLDHEEKAESSIAIPHYLSFYGMRNDEGVPTELLTVDTVTTALPQWVLDDLRLPEFLITAPESYAAGSGAGPLTREGVPVMWTLPSGRDAVRYGPGRISGLTLRANRALNRFERRLGELDGTSVLIGAGDFHVFDNRRVLHRRVPFEPAAPGRARWLRRCYAQTRRDQ</sequence>
<dbReference type="PIRSF" id="PIRSF019543">
    <property type="entry name" value="Clavaminate_syn"/>
    <property type="match status" value="1"/>
</dbReference>
<dbReference type="SUPFAM" id="SSF51197">
    <property type="entry name" value="Clavaminate synthase-like"/>
    <property type="match status" value="1"/>
</dbReference>